<feature type="binding site" evidence="14">
    <location>
        <position position="110"/>
    </location>
    <ligand>
        <name>ATP</name>
        <dbReference type="ChEBI" id="CHEBI:30616"/>
    </ligand>
</feature>
<dbReference type="GO" id="GO:0006450">
    <property type="term" value="P:regulation of translational fidelity"/>
    <property type="evidence" value="ECO:0007669"/>
    <property type="project" value="TreeGrafter"/>
</dbReference>
<evidence type="ECO:0000256" key="10">
    <source>
        <dbReference type="ARBA" id="ARBA00022840"/>
    </source>
</evidence>
<evidence type="ECO:0000256" key="4">
    <source>
        <dbReference type="ARBA" id="ARBA00015492"/>
    </source>
</evidence>
<evidence type="ECO:0000256" key="2">
    <source>
        <dbReference type="ARBA" id="ARBA00007663"/>
    </source>
</evidence>
<accession>A0A1M4XJL3</accession>
<dbReference type="Gene3D" id="3.40.50.11030">
    <property type="entry name" value="Threonylcarbamoyl-AMP synthase, C-terminal domain"/>
    <property type="match status" value="1"/>
</dbReference>
<evidence type="ECO:0000256" key="12">
    <source>
        <dbReference type="ARBA" id="ARBA00048366"/>
    </source>
</evidence>
<comment type="similarity">
    <text evidence="2 13">Belongs to the SUA5 family.</text>
</comment>
<feature type="binding site" evidence="14">
    <location>
        <position position="134"/>
    </location>
    <ligand>
        <name>L-threonine</name>
        <dbReference type="ChEBI" id="CHEBI:57926"/>
    </ligand>
</feature>
<feature type="binding site" evidence="14">
    <location>
        <position position="223"/>
    </location>
    <ligand>
        <name>ATP</name>
        <dbReference type="ChEBI" id="CHEBI:30616"/>
    </ligand>
</feature>
<dbReference type="STRING" id="1155689.SAMN05444278_10939"/>
<dbReference type="GO" id="GO:0000049">
    <property type="term" value="F:tRNA binding"/>
    <property type="evidence" value="ECO:0007669"/>
    <property type="project" value="TreeGrafter"/>
</dbReference>
<dbReference type="Pfam" id="PF03481">
    <property type="entry name" value="Sua5_C"/>
    <property type="match status" value="1"/>
</dbReference>
<feature type="binding site" evidence="14">
    <location>
        <position position="55"/>
    </location>
    <ligand>
        <name>ATP</name>
        <dbReference type="ChEBI" id="CHEBI:30616"/>
    </ligand>
</feature>
<organism evidence="16 17">
    <name type="scientific">Psychroflexus salarius</name>
    <dbReference type="NCBI Taxonomy" id="1155689"/>
    <lineage>
        <taxon>Bacteria</taxon>
        <taxon>Pseudomonadati</taxon>
        <taxon>Bacteroidota</taxon>
        <taxon>Flavobacteriia</taxon>
        <taxon>Flavobacteriales</taxon>
        <taxon>Flavobacteriaceae</taxon>
        <taxon>Psychroflexus</taxon>
    </lineage>
</organism>
<proteinExistence type="inferred from homology"/>
<dbReference type="NCBIfam" id="TIGR00057">
    <property type="entry name" value="L-threonylcarbamoyladenylate synthase"/>
    <property type="match status" value="1"/>
</dbReference>
<name>A0A1M4XJL3_9FLAO</name>
<dbReference type="InterPro" id="IPR010923">
    <property type="entry name" value="T(6)A37_SUA5"/>
</dbReference>
<feature type="domain" description="YrdC-like" evidence="15">
    <location>
        <begin position="6"/>
        <end position="192"/>
    </location>
</feature>
<comment type="catalytic activity">
    <reaction evidence="12 13">
        <text>L-threonine + hydrogencarbonate + ATP = L-threonylcarbamoyladenylate + diphosphate + H2O</text>
        <dbReference type="Rhea" id="RHEA:36407"/>
        <dbReference type="ChEBI" id="CHEBI:15377"/>
        <dbReference type="ChEBI" id="CHEBI:17544"/>
        <dbReference type="ChEBI" id="CHEBI:30616"/>
        <dbReference type="ChEBI" id="CHEBI:33019"/>
        <dbReference type="ChEBI" id="CHEBI:57926"/>
        <dbReference type="ChEBI" id="CHEBI:73682"/>
        <dbReference type="EC" id="2.7.7.87"/>
    </reaction>
</comment>
<feature type="binding site" evidence="14">
    <location>
        <position position="188"/>
    </location>
    <ligand>
        <name>ATP</name>
        <dbReference type="ChEBI" id="CHEBI:30616"/>
    </ligand>
</feature>
<evidence type="ECO:0000256" key="6">
    <source>
        <dbReference type="ARBA" id="ARBA00022679"/>
    </source>
</evidence>
<dbReference type="Proteomes" id="UP000184462">
    <property type="component" value="Unassembled WGS sequence"/>
</dbReference>
<keyword evidence="8 13" id="KW-0548">Nucleotidyltransferase</keyword>
<dbReference type="GO" id="GO:0003725">
    <property type="term" value="F:double-stranded RNA binding"/>
    <property type="evidence" value="ECO:0007669"/>
    <property type="project" value="UniProtKB-UniRule"/>
</dbReference>
<evidence type="ECO:0000256" key="14">
    <source>
        <dbReference type="PIRSR" id="PIRSR004930-1"/>
    </source>
</evidence>
<dbReference type="Gene3D" id="3.90.870.10">
    <property type="entry name" value="DHBP synthase"/>
    <property type="match status" value="1"/>
</dbReference>
<evidence type="ECO:0000256" key="8">
    <source>
        <dbReference type="ARBA" id="ARBA00022695"/>
    </source>
</evidence>
<keyword evidence="10 13" id="KW-0067">ATP-binding</keyword>
<dbReference type="EC" id="2.7.7.87" evidence="3 13"/>
<keyword evidence="17" id="KW-1185">Reference proteome</keyword>
<dbReference type="GO" id="GO:0008033">
    <property type="term" value="P:tRNA processing"/>
    <property type="evidence" value="ECO:0007669"/>
    <property type="project" value="UniProtKB-KW"/>
</dbReference>
<keyword evidence="5 13" id="KW-0963">Cytoplasm</keyword>
<keyword evidence="6 13" id="KW-0808">Transferase</keyword>
<evidence type="ECO:0000256" key="7">
    <source>
        <dbReference type="ARBA" id="ARBA00022694"/>
    </source>
</evidence>
<dbReference type="GO" id="GO:0061710">
    <property type="term" value="F:L-threonylcarbamoyladenylate synthase"/>
    <property type="evidence" value="ECO:0007669"/>
    <property type="project" value="UniProtKB-EC"/>
</dbReference>
<comment type="function">
    <text evidence="13">Required for the formation of a threonylcarbamoyl group on adenosine at position 37 (t(6)A37) in tRNAs that read codons beginning with adenine.</text>
</comment>
<dbReference type="SUPFAM" id="SSF55821">
    <property type="entry name" value="YrdC/RibB"/>
    <property type="match status" value="1"/>
</dbReference>
<evidence type="ECO:0000256" key="9">
    <source>
        <dbReference type="ARBA" id="ARBA00022741"/>
    </source>
</evidence>
<evidence type="ECO:0000256" key="5">
    <source>
        <dbReference type="ARBA" id="ARBA00022490"/>
    </source>
</evidence>
<reference evidence="16 17" key="1">
    <citation type="submission" date="2016-11" db="EMBL/GenBank/DDBJ databases">
        <authorList>
            <person name="Jaros S."/>
            <person name="Januszkiewicz K."/>
            <person name="Wedrychowicz H."/>
        </authorList>
    </citation>
    <scope>NUCLEOTIDE SEQUENCE [LARGE SCALE GENOMIC DNA]</scope>
    <source>
        <strain evidence="16 17">DSM 25661</strain>
    </source>
</reference>
<feature type="binding site" evidence="14">
    <location>
        <position position="144"/>
    </location>
    <ligand>
        <name>ATP</name>
        <dbReference type="ChEBI" id="CHEBI:30616"/>
    </ligand>
</feature>
<keyword evidence="9 13" id="KW-0547">Nucleotide-binding</keyword>
<dbReference type="PANTHER" id="PTHR17490">
    <property type="entry name" value="SUA5"/>
    <property type="match status" value="1"/>
</dbReference>
<dbReference type="InterPro" id="IPR017945">
    <property type="entry name" value="DHBP_synth_RibB-like_a/b_dom"/>
</dbReference>
<dbReference type="OrthoDB" id="9814580at2"/>
<evidence type="ECO:0000256" key="13">
    <source>
        <dbReference type="PIRNR" id="PIRNR004930"/>
    </source>
</evidence>
<dbReference type="GO" id="GO:0005524">
    <property type="term" value="F:ATP binding"/>
    <property type="evidence" value="ECO:0007669"/>
    <property type="project" value="UniProtKB-UniRule"/>
</dbReference>
<dbReference type="InterPro" id="IPR005145">
    <property type="entry name" value="Sua5_C"/>
</dbReference>
<dbReference type="GO" id="GO:0005737">
    <property type="term" value="C:cytoplasm"/>
    <property type="evidence" value="ECO:0007669"/>
    <property type="project" value="UniProtKB-SubCell"/>
</dbReference>
<dbReference type="AlphaFoldDB" id="A0A1M4XJL3"/>
<evidence type="ECO:0000259" key="15">
    <source>
        <dbReference type="PROSITE" id="PS51163"/>
    </source>
</evidence>
<evidence type="ECO:0000313" key="17">
    <source>
        <dbReference type="Proteomes" id="UP000184462"/>
    </source>
</evidence>
<evidence type="ECO:0000313" key="16">
    <source>
        <dbReference type="EMBL" id="SHE93591.1"/>
    </source>
</evidence>
<dbReference type="InterPro" id="IPR038385">
    <property type="entry name" value="Sua5/YwlC_C"/>
</dbReference>
<dbReference type="PANTHER" id="PTHR17490:SF16">
    <property type="entry name" value="THREONYLCARBAMOYL-AMP SYNTHASE"/>
    <property type="match status" value="1"/>
</dbReference>
<feature type="binding site" evidence="14">
    <location>
        <position position="51"/>
    </location>
    <ligand>
        <name>ATP</name>
        <dbReference type="ChEBI" id="CHEBI:30616"/>
    </ligand>
</feature>
<sequence length="320" mass="35018">MNTKLTTDVDYCAKLLQNGQNIAIPTETVYGLAAIITNEKALKHIFTLKQRPQNNPLIVHIHELAQLEALVTHIPEQAVRLAKAFWPGPLSMVFPKSKLVNQVISAGLETVAVRMPNHSLTLALIKAVGTPIAAPSANPFTRISPTQAQHVLTYFDQQIPAILDGGSCQVGLESTIVGFDQEQPIIYRKGGVSQEAIEAIIGQVQVAKSNSAIKSPGMHLKHYSPTTRLILTEDISAEIEEQRSHYQHIGVISFSSFNHDKAEVIKVLSQTASLAEAAQQLYQTLHDLDQLQLDVIITKALPSHGLGASINDRLQRAKFQ</sequence>
<evidence type="ECO:0000256" key="3">
    <source>
        <dbReference type="ARBA" id="ARBA00012584"/>
    </source>
</evidence>
<keyword evidence="7 13" id="KW-0819">tRNA processing</keyword>
<feature type="binding site" evidence="14">
    <location>
        <position position="28"/>
    </location>
    <ligand>
        <name>L-threonine</name>
        <dbReference type="ChEBI" id="CHEBI:57926"/>
    </ligand>
</feature>
<dbReference type="FunFam" id="3.90.870.10:FF:000009">
    <property type="entry name" value="Threonylcarbamoyl-AMP synthase, putative"/>
    <property type="match status" value="1"/>
</dbReference>
<feature type="binding site" evidence="14">
    <location>
        <position position="114"/>
    </location>
    <ligand>
        <name>L-threonine</name>
        <dbReference type="ChEBI" id="CHEBI:57926"/>
    </ligand>
</feature>
<dbReference type="PROSITE" id="PS51163">
    <property type="entry name" value="YRDC"/>
    <property type="match status" value="1"/>
</dbReference>
<evidence type="ECO:0000256" key="1">
    <source>
        <dbReference type="ARBA" id="ARBA00004496"/>
    </source>
</evidence>
<dbReference type="InterPro" id="IPR006070">
    <property type="entry name" value="Sua5-like_dom"/>
</dbReference>
<feature type="binding site" evidence="14">
    <location>
        <position position="174"/>
    </location>
    <ligand>
        <name>L-threonine</name>
        <dbReference type="ChEBI" id="CHEBI:57926"/>
    </ligand>
</feature>
<dbReference type="RefSeq" id="WP_073193511.1">
    <property type="nucleotide sequence ID" value="NZ_FQTW01000009.1"/>
</dbReference>
<dbReference type="Pfam" id="PF01300">
    <property type="entry name" value="Sua5_yciO_yrdC"/>
    <property type="match status" value="1"/>
</dbReference>
<feature type="binding site" evidence="14">
    <location>
        <position position="136"/>
    </location>
    <ligand>
        <name>ATP</name>
        <dbReference type="ChEBI" id="CHEBI:30616"/>
    </ligand>
</feature>
<dbReference type="InterPro" id="IPR050156">
    <property type="entry name" value="TC-AMP_synthase_SUA5"/>
</dbReference>
<comment type="subcellular location">
    <subcellularLocation>
        <location evidence="1 13">Cytoplasm</location>
    </subcellularLocation>
</comment>
<gene>
    <name evidence="16" type="ORF">SAMN05444278_10939</name>
</gene>
<evidence type="ECO:0000256" key="11">
    <source>
        <dbReference type="ARBA" id="ARBA00029774"/>
    </source>
</evidence>
<dbReference type="EMBL" id="FQTW01000009">
    <property type="protein sequence ID" value="SHE93591.1"/>
    <property type="molecule type" value="Genomic_DNA"/>
</dbReference>
<dbReference type="PIRSF" id="PIRSF004930">
    <property type="entry name" value="Tln_factor_SUA5"/>
    <property type="match status" value="1"/>
</dbReference>
<feature type="binding site" evidence="14">
    <location>
        <position position="60"/>
    </location>
    <ligand>
        <name>L-threonine</name>
        <dbReference type="ChEBI" id="CHEBI:57926"/>
    </ligand>
</feature>
<protein>
    <recommendedName>
        <fullName evidence="4 13">Threonylcarbamoyl-AMP synthase</fullName>
        <shortName evidence="13">TC-AMP synthase</shortName>
        <ecNumber evidence="3 13">2.7.7.87</ecNumber>
    </recommendedName>
    <alternativeName>
        <fullName evidence="11 13">L-threonylcarbamoyladenylate synthase</fullName>
    </alternativeName>
</protein>